<reference evidence="16" key="2">
    <citation type="submission" date="2015-02" db="UniProtKB">
        <authorList>
            <consortium name="EnsemblMetazoa"/>
        </authorList>
    </citation>
    <scope>IDENTIFICATION</scope>
</reference>
<dbReference type="Gene3D" id="3.30.160.60">
    <property type="entry name" value="Classic Zinc Finger"/>
    <property type="match status" value="6"/>
</dbReference>
<feature type="domain" description="C2H2-type" evidence="15">
    <location>
        <begin position="154"/>
        <end position="183"/>
    </location>
</feature>
<dbReference type="GO" id="GO:0008270">
    <property type="term" value="F:zinc ion binding"/>
    <property type="evidence" value="ECO:0007669"/>
    <property type="project" value="UniProtKB-KW"/>
</dbReference>
<keyword evidence="6 13" id="KW-0863">Zinc-finger</keyword>
<evidence type="ECO:0000313" key="16">
    <source>
        <dbReference type="EnsemblMetazoa" id="SMAR004795-PA"/>
    </source>
</evidence>
<dbReference type="PhylomeDB" id="T1IUH1"/>
<dbReference type="EnsemblMetazoa" id="SMAR004795-RA">
    <property type="protein sequence ID" value="SMAR004795-PA"/>
    <property type="gene ID" value="SMAR004795"/>
</dbReference>
<dbReference type="InterPro" id="IPR051061">
    <property type="entry name" value="Zinc_finger_trans_reg"/>
</dbReference>
<keyword evidence="2" id="KW-0963">Cytoplasm</keyword>
<dbReference type="InterPro" id="IPR036236">
    <property type="entry name" value="Znf_C2H2_sf"/>
</dbReference>
<organism evidence="16 17">
    <name type="scientific">Strigamia maritima</name>
    <name type="common">European centipede</name>
    <name type="synonym">Geophilus maritimus</name>
    <dbReference type="NCBI Taxonomy" id="126957"/>
    <lineage>
        <taxon>Eukaryota</taxon>
        <taxon>Metazoa</taxon>
        <taxon>Ecdysozoa</taxon>
        <taxon>Arthropoda</taxon>
        <taxon>Myriapoda</taxon>
        <taxon>Chilopoda</taxon>
        <taxon>Pleurostigmophora</taxon>
        <taxon>Geophilomorpha</taxon>
        <taxon>Linotaeniidae</taxon>
        <taxon>Strigamia</taxon>
    </lineage>
</organism>
<feature type="compositionally biased region" description="Polar residues" evidence="14">
    <location>
        <begin position="309"/>
        <end position="321"/>
    </location>
</feature>
<reference evidence="17" key="1">
    <citation type="submission" date="2011-05" db="EMBL/GenBank/DDBJ databases">
        <authorList>
            <person name="Richards S.R."/>
            <person name="Qu J."/>
            <person name="Jiang H."/>
            <person name="Jhangiani S.N."/>
            <person name="Agravi P."/>
            <person name="Goodspeed R."/>
            <person name="Gross S."/>
            <person name="Mandapat C."/>
            <person name="Jackson L."/>
            <person name="Mathew T."/>
            <person name="Pu L."/>
            <person name="Thornton R."/>
            <person name="Saada N."/>
            <person name="Wilczek-Boney K.B."/>
            <person name="Lee S."/>
            <person name="Kovar C."/>
            <person name="Wu Y."/>
            <person name="Scherer S.E."/>
            <person name="Worley K.C."/>
            <person name="Muzny D.M."/>
            <person name="Gibbs R."/>
        </authorList>
    </citation>
    <scope>NUCLEOTIDE SEQUENCE</scope>
    <source>
        <strain evidence="17">Brora</strain>
    </source>
</reference>
<dbReference type="eggNOG" id="KOG1721">
    <property type="taxonomic scope" value="Eukaryota"/>
</dbReference>
<keyword evidence="5" id="KW-0677">Repeat</keyword>
<dbReference type="FunFam" id="3.30.160.60:FF:000349">
    <property type="entry name" value="metal regulatory transcription factor 1"/>
    <property type="match status" value="1"/>
</dbReference>
<evidence type="ECO:0000256" key="2">
    <source>
        <dbReference type="ARBA" id="ARBA00022490"/>
    </source>
</evidence>
<dbReference type="GO" id="GO:0005654">
    <property type="term" value="C:nucleoplasm"/>
    <property type="evidence" value="ECO:0007669"/>
    <property type="project" value="UniProtKB-ARBA"/>
</dbReference>
<evidence type="ECO:0000256" key="5">
    <source>
        <dbReference type="ARBA" id="ARBA00022737"/>
    </source>
</evidence>
<dbReference type="STRING" id="126957.T1IUH1"/>
<evidence type="ECO:0000256" key="14">
    <source>
        <dbReference type="SAM" id="MobiDB-lite"/>
    </source>
</evidence>
<evidence type="ECO:0000256" key="8">
    <source>
        <dbReference type="ARBA" id="ARBA00022990"/>
    </source>
</evidence>
<dbReference type="GO" id="GO:0003677">
    <property type="term" value="F:DNA binding"/>
    <property type="evidence" value="ECO:0007669"/>
    <property type="project" value="UniProtKB-ARBA"/>
</dbReference>
<protein>
    <recommendedName>
        <fullName evidence="10">Metal regulatory transcription factor 1</fullName>
    </recommendedName>
    <alternativeName>
        <fullName evidence="12">MRE-binding transcription factor</fullName>
    </alternativeName>
    <alternativeName>
        <fullName evidence="11">Transcription factor MTF-1</fullName>
    </alternativeName>
</protein>
<keyword evidence="4" id="KW-0479">Metal-binding</keyword>
<dbReference type="PROSITE" id="PS50157">
    <property type="entry name" value="ZINC_FINGER_C2H2_2"/>
    <property type="match status" value="6"/>
</dbReference>
<feature type="domain" description="C2H2-type" evidence="15">
    <location>
        <begin position="124"/>
        <end position="153"/>
    </location>
</feature>
<evidence type="ECO:0000256" key="11">
    <source>
        <dbReference type="ARBA" id="ARBA00083009"/>
    </source>
</evidence>
<dbReference type="Pfam" id="PF00096">
    <property type="entry name" value="zf-C2H2"/>
    <property type="match status" value="5"/>
</dbReference>
<comment type="function">
    <text evidence="9">Zinc-dependent transcriptional regulator of cellular adaption to conditions of exposure to heavy metals. Binds to metal responsive elements (MRE) in promoters and activates the transcription of metallothionein genes like metallothionein-2/MT2A. Also regulates the expression of metalloproteases in response to intracellular zinc and functions as a catabolic regulator of cartilages.</text>
</comment>
<feature type="domain" description="C2H2-type" evidence="15">
    <location>
        <begin position="213"/>
        <end position="242"/>
    </location>
</feature>
<dbReference type="FunFam" id="3.30.160.60:FF:000397">
    <property type="entry name" value="Metal regulatory transcription factor 1"/>
    <property type="match status" value="1"/>
</dbReference>
<keyword evidence="17" id="KW-1185">Reference proteome</keyword>
<dbReference type="PROSITE" id="PS00028">
    <property type="entry name" value="ZINC_FINGER_C2H2_1"/>
    <property type="match status" value="6"/>
</dbReference>
<evidence type="ECO:0000256" key="1">
    <source>
        <dbReference type="ARBA" id="ARBA00004496"/>
    </source>
</evidence>
<dbReference type="Proteomes" id="UP000014500">
    <property type="component" value="Unassembled WGS sequence"/>
</dbReference>
<dbReference type="FunFam" id="3.30.160.60:FF:000072">
    <property type="entry name" value="zinc finger protein 143 isoform X1"/>
    <property type="match status" value="3"/>
</dbReference>
<evidence type="ECO:0000256" key="10">
    <source>
        <dbReference type="ARBA" id="ARBA00068055"/>
    </source>
</evidence>
<feature type="region of interest" description="Disordered" evidence="14">
    <location>
        <begin position="1"/>
        <end position="20"/>
    </location>
</feature>
<feature type="domain" description="C2H2-type" evidence="15">
    <location>
        <begin position="278"/>
        <end position="307"/>
    </location>
</feature>
<evidence type="ECO:0000256" key="12">
    <source>
        <dbReference type="ARBA" id="ARBA00083793"/>
    </source>
</evidence>
<dbReference type="PANTHER" id="PTHR46179">
    <property type="entry name" value="ZINC FINGER PROTEIN"/>
    <property type="match status" value="1"/>
</dbReference>
<dbReference type="HOGENOM" id="CLU_486925_0_0_1"/>
<dbReference type="OMA" id="FEANICK"/>
<keyword evidence="3" id="KW-0597">Phosphoprotein</keyword>
<dbReference type="FunFam" id="3.30.160.60:FF:000199">
    <property type="entry name" value="metal regulatory transcription factor 1"/>
    <property type="match status" value="1"/>
</dbReference>
<keyword evidence="7" id="KW-0862">Zinc</keyword>
<feature type="domain" description="C2H2-type" evidence="15">
    <location>
        <begin position="184"/>
        <end position="213"/>
    </location>
</feature>
<dbReference type="InterPro" id="IPR013087">
    <property type="entry name" value="Znf_C2H2_type"/>
</dbReference>
<dbReference type="GO" id="GO:0045944">
    <property type="term" value="P:positive regulation of transcription by RNA polymerase II"/>
    <property type="evidence" value="ECO:0007669"/>
    <property type="project" value="UniProtKB-ARBA"/>
</dbReference>
<feature type="region of interest" description="Disordered" evidence="14">
    <location>
        <begin position="296"/>
        <end position="321"/>
    </location>
</feature>
<evidence type="ECO:0000313" key="17">
    <source>
        <dbReference type="Proteomes" id="UP000014500"/>
    </source>
</evidence>
<sequence>MATPIDFNGEDDEQDHCHPSPHTLTFQDCLDDSFDDTSFHKVYDQTNVYIELDSEDMGHSNTGTGDTEEQDENSGYVQHTISSADQIYVQFNPGKSQMPLNPSHATLTIESHNPETRQREVKRYRCDYEGCKRSYSTAGNLKTHQKTHTGEYTFVCEQEGCGKAFLTSYSLRIHVRVHTKEKPFECRESGCEKAYNTLYRLKAHQRIHSGNTFNCDQEGCFKFFTTLSDLRKHVRTHTGEKPYKYYRIGCEKNGCGKAFTASHHLKTHTRTHTGEKPYSCHQDDCKKAFTTQHSLKSHMKKHGRDSDDNSQNFYTQENSLDQSESIQMNQFSQLPDDVASNAQVLLASMCGETDTTPFSDDERHVITVSSLSERETSAVITGTDGQMISVPLTAINIANTVPSEQVEAYTTFIPLTPAPITSEQELILNSAIKIESNTSDSEDNSNTTKNNQTSQKPIDIVVASAFEANICKCDPCKCKGDNFDCQSCGETLLKSSDQSNEIMDTVSDASKTNAVFLNETSNQFLITANNDSWSFNPENVSDGTVLITRAEFDSQSPENE</sequence>
<dbReference type="PANTHER" id="PTHR46179:SF25">
    <property type="entry name" value="METAL RESPONSE ELEMENT-BINDING TRANSCRIPTION FACTOR-1, ISOFORM C"/>
    <property type="match status" value="1"/>
</dbReference>
<evidence type="ECO:0000259" key="15">
    <source>
        <dbReference type="PROSITE" id="PS50157"/>
    </source>
</evidence>
<evidence type="ECO:0000256" key="7">
    <source>
        <dbReference type="ARBA" id="ARBA00022833"/>
    </source>
</evidence>
<comment type="subcellular location">
    <subcellularLocation>
        <location evidence="1">Cytoplasm</location>
    </subcellularLocation>
</comment>
<dbReference type="SUPFAM" id="SSF57667">
    <property type="entry name" value="beta-beta-alpha zinc fingers"/>
    <property type="match status" value="4"/>
</dbReference>
<dbReference type="GO" id="GO:0005737">
    <property type="term" value="C:cytoplasm"/>
    <property type="evidence" value="ECO:0007669"/>
    <property type="project" value="UniProtKB-SubCell"/>
</dbReference>
<evidence type="ECO:0000256" key="6">
    <source>
        <dbReference type="ARBA" id="ARBA00022771"/>
    </source>
</evidence>
<dbReference type="EMBL" id="JH431533">
    <property type="status" value="NOT_ANNOTATED_CDS"/>
    <property type="molecule type" value="Genomic_DNA"/>
</dbReference>
<feature type="domain" description="C2H2-type" evidence="15">
    <location>
        <begin position="248"/>
        <end position="277"/>
    </location>
</feature>
<evidence type="ECO:0000256" key="13">
    <source>
        <dbReference type="PROSITE-ProRule" id="PRU00042"/>
    </source>
</evidence>
<name>T1IUH1_STRMM</name>
<evidence type="ECO:0000256" key="9">
    <source>
        <dbReference type="ARBA" id="ARBA00056278"/>
    </source>
</evidence>
<feature type="region of interest" description="Disordered" evidence="14">
    <location>
        <begin position="52"/>
        <end position="74"/>
    </location>
</feature>
<accession>T1IUH1</accession>
<dbReference type="AlphaFoldDB" id="T1IUH1"/>
<evidence type="ECO:0000256" key="3">
    <source>
        <dbReference type="ARBA" id="ARBA00022553"/>
    </source>
</evidence>
<dbReference type="SMART" id="SM00355">
    <property type="entry name" value="ZnF_C2H2"/>
    <property type="match status" value="6"/>
</dbReference>
<keyword evidence="8" id="KW-0007">Acetylation</keyword>
<proteinExistence type="predicted"/>
<dbReference type="GO" id="GO:0010038">
    <property type="term" value="P:response to metal ion"/>
    <property type="evidence" value="ECO:0007669"/>
    <property type="project" value="UniProtKB-ARBA"/>
</dbReference>
<evidence type="ECO:0000256" key="4">
    <source>
        <dbReference type="ARBA" id="ARBA00022723"/>
    </source>
</evidence>